<proteinExistence type="predicted"/>
<keyword evidence="3" id="KW-0862">Zinc</keyword>
<feature type="region of interest" description="Disordered" evidence="4">
    <location>
        <begin position="420"/>
        <end position="439"/>
    </location>
</feature>
<dbReference type="GO" id="GO:0008270">
    <property type="term" value="F:zinc ion binding"/>
    <property type="evidence" value="ECO:0007669"/>
    <property type="project" value="UniProtKB-KW"/>
</dbReference>
<feature type="region of interest" description="Disordered" evidence="4">
    <location>
        <begin position="385"/>
        <end position="408"/>
    </location>
</feature>
<dbReference type="Pfam" id="PF00628">
    <property type="entry name" value="PHD"/>
    <property type="match status" value="1"/>
</dbReference>
<dbReference type="OrthoDB" id="20872at2759"/>
<keyword evidence="2" id="KW-0863">Zinc-finger</keyword>
<feature type="domain" description="PHD-type" evidence="5">
    <location>
        <begin position="447"/>
        <end position="496"/>
    </location>
</feature>
<dbReference type="PANTHER" id="PTHR35391">
    <property type="entry name" value="C2H2-TYPE DOMAIN-CONTAINING PROTEIN-RELATED"/>
    <property type="match status" value="1"/>
</dbReference>
<dbReference type="Pfam" id="PF26082">
    <property type="entry name" value="zf-C2H2_AcuF"/>
    <property type="match status" value="1"/>
</dbReference>
<dbReference type="PANTHER" id="PTHR35391:SF7">
    <property type="entry name" value="C2H2-TYPE DOMAIN-CONTAINING PROTEIN"/>
    <property type="match status" value="1"/>
</dbReference>
<feature type="compositionally biased region" description="Polar residues" evidence="4">
    <location>
        <begin position="390"/>
        <end position="405"/>
    </location>
</feature>
<reference evidence="7" key="1">
    <citation type="submission" date="2021-03" db="EMBL/GenBank/DDBJ databases">
        <authorList>
            <person name="Tagirdzhanova G."/>
        </authorList>
    </citation>
    <scope>NUCLEOTIDE SEQUENCE</scope>
</reference>
<dbReference type="InterPro" id="IPR013083">
    <property type="entry name" value="Znf_RING/FYVE/PHD"/>
</dbReference>
<dbReference type="InterPro" id="IPR058925">
    <property type="entry name" value="zf-C2H2_AcuF"/>
</dbReference>
<evidence type="ECO:0000259" key="5">
    <source>
        <dbReference type="Pfam" id="PF00628"/>
    </source>
</evidence>
<dbReference type="EMBL" id="CAJPDS010000069">
    <property type="protein sequence ID" value="CAF9933693.1"/>
    <property type="molecule type" value="Genomic_DNA"/>
</dbReference>
<evidence type="ECO:0000313" key="8">
    <source>
        <dbReference type="Proteomes" id="UP000664521"/>
    </source>
</evidence>
<dbReference type="InterPro" id="IPR019787">
    <property type="entry name" value="Znf_PHD-finger"/>
</dbReference>
<evidence type="ECO:0008006" key="9">
    <source>
        <dbReference type="Google" id="ProtNLM"/>
    </source>
</evidence>
<sequence>MAVSIASAIIASLKTFNSFTEQARSLTLHQAEILNAEKWNDELGRLRIWAANIGAHKTGQSSLDFRLRDASHIRDQIIKLLNSVDDSIRMARELLDEDPDNDEDGSPNSDDDSTNDDAASIMLEIRSRVAAIIKSLFQMSMLVRKPAQHDFRLGASRAEVEAYGPYDISHIREKFPKANEVLVKRLAAATRQRRMYLKYRERHAAKLKQDLPRIMGEKATTLLSDTTVTDAEKWNIDFGERASISGESQTSYAATLMDGADITIPSAPKESRGGQPFECPICYYIIKVESANSWNKHVFFDLQPYVCLDMECKEPQKIYATRREWIRHAKAGLEQGTLGISDHEVEICPLCTESFRNGVEYDGHCARHLQDLALFVLPPSLNDVDEKSDSNSSHNLSKTNRSSDGSIAAESIHDDIVEQQEEEKKKHFDPTRLDSPQEDEEDYEIKCICGYNIDDGNTVYCERCNTWQHIECYYFSSYRDGMAPDIGDIEHFCTDCSPRQYDKKAAMARQKARFALEKRPLIESDSGIEE</sequence>
<feature type="compositionally biased region" description="Acidic residues" evidence="4">
    <location>
        <begin position="95"/>
        <end position="115"/>
    </location>
</feature>
<protein>
    <recommendedName>
        <fullName evidence="9">Zinc finger PHD-type domain-containing protein</fullName>
    </recommendedName>
</protein>
<evidence type="ECO:0000256" key="4">
    <source>
        <dbReference type="SAM" id="MobiDB-lite"/>
    </source>
</evidence>
<gene>
    <name evidence="7" type="ORF">HETSPECPRED_008748</name>
</gene>
<dbReference type="SUPFAM" id="SSF57903">
    <property type="entry name" value="FYVE/PHD zinc finger"/>
    <property type="match status" value="1"/>
</dbReference>
<evidence type="ECO:0000256" key="2">
    <source>
        <dbReference type="ARBA" id="ARBA00022771"/>
    </source>
</evidence>
<keyword evidence="8" id="KW-1185">Reference proteome</keyword>
<keyword evidence="1" id="KW-0479">Metal-binding</keyword>
<comment type="caution">
    <text evidence="7">The sequence shown here is derived from an EMBL/GenBank/DDBJ whole genome shotgun (WGS) entry which is preliminary data.</text>
</comment>
<name>A0A8H3FZ61_9LECA</name>
<feature type="compositionally biased region" description="Basic and acidic residues" evidence="4">
    <location>
        <begin position="420"/>
        <end position="432"/>
    </location>
</feature>
<evidence type="ECO:0000313" key="7">
    <source>
        <dbReference type="EMBL" id="CAF9933693.1"/>
    </source>
</evidence>
<accession>A0A8H3FZ61</accession>
<evidence type="ECO:0000259" key="6">
    <source>
        <dbReference type="Pfam" id="PF26082"/>
    </source>
</evidence>
<organism evidence="7 8">
    <name type="scientific">Heterodermia speciosa</name>
    <dbReference type="NCBI Taxonomy" id="116794"/>
    <lineage>
        <taxon>Eukaryota</taxon>
        <taxon>Fungi</taxon>
        <taxon>Dikarya</taxon>
        <taxon>Ascomycota</taxon>
        <taxon>Pezizomycotina</taxon>
        <taxon>Lecanoromycetes</taxon>
        <taxon>OSLEUM clade</taxon>
        <taxon>Lecanoromycetidae</taxon>
        <taxon>Caliciales</taxon>
        <taxon>Physciaceae</taxon>
        <taxon>Heterodermia</taxon>
    </lineage>
</organism>
<feature type="domain" description="Oxidoreductase acuF-like C2H2 type zinc-finger" evidence="6">
    <location>
        <begin position="274"/>
        <end position="302"/>
    </location>
</feature>
<evidence type="ECO:0000256" key="1">
    <source>
        <dbReference type="ARBA" id="ARBA00022723"/>
    </source>
</evidence>
<feature type="region of interest" description="Disordered" evidence="4">
    <location>
        <begin position="95"/>
        <end position="116"/>
    </location>
</feature>
<dbReference type="AlphaFoldDB" id="A0A8H3FZ61"/>
<evidence type="ECO:0000256" key="3">
    <source>
        <dbReference type="ARBA" id="ARBA00022833"/>
    </source>
</evidence>
<dbReference type="InterPro" id="IPR011011">
    <property type="entry name" value="Znf_FYVE_PHD"/>
</dbReference>
<dbReference type="Proteomes" id="UP000664521">
    <property type="component" value="Unassembled WGS sequence"/>
</dbReference>
<dbReference type="Gene3D" id="3.30.40.10">
    <property type="entry name" value="Zinc/RING finger domain, C3HC4 (zinc finger)"/>
    <property type="match status" value="1"/>
</dbReference>